<dbReference type="AlphaFoldDB" id="A0A2S7VLI1"/>
<accession>A0A2S7VLI1</accession>
<dbReference type="Proteomes" id="UP000238730">
    <property type="component" value="Unassembled WGS sequence"/>
</dbReference>
<comment type="caution">
    <text evidence="1">The sequence shown here is derived from an EMBL/GenBank/DDBJ whole genome shotgun (WGS) entry which is preliminary data.</text>
</comment>
<dbReference type="EMBL" id="MSCJ01000003">
    <property type="protein sequence ID" value="PQJ62949.1"/>
    <property type="molecule type" value="Genomic_DNA"/>
</dbReference>
<protein>
    <submittedName>
        <fullName evidence="1">Uncharacterized protein</fullName>
    </submittedName>
</protein>
<evidence type="ECO:0000313" key="2">
    <source>
        <dbReference type="Proteomes" id="UP000238730"/>
    </source>
</evidence>
<name>A0A2S7VLI1_PHOAN</name>
<dbReference type="InterPro" id="IPR043776">
    <property type="entry name" value="DUF5718"/>
</dbReference>
<reference evidence="1 2" key="1">
    <citation type="submission" date="2016-12" db="EMBL/GenBank/DDBJ databases">
        <title>Diversity of luminous bacteria.</title>
        <authorList>
            <person name="Yoshizawa S."/>
            <person name="Kogure K."/>
        </authorList>
    </citation>
    <scope>NUCLEOTIDE SEQUENCE [LARGE SCALE GENOMIC DNA]</scope>
    <source>
        <strain evidence="1 2">LC1-200</strain>
    </source>
</reference>
<sequence length="279" mass="31181">MMFKSFIGFGVAGNFAGHLEQAGEARDFLNVEVKEEVQPKGIFPFYVPSNTNSFLNVYPLSSTRITPPNNADNLQIEPEVAIVCDIEYQQQGNGEINVVGLTPRQFAAYNDCSIRKPDANKISEKKNWGANSKGISETLIDIDHFQTGGILDRYRIASFHRSNGQLHCYGEDSPVVGYSYFYQKLLDWVIERMNHQQDVGPTENINALLNQADHPKEAIISIGATRYTPYGETHFLQSGDTSIVVVYDGILYSSNDVLRMAENNDWQSDGLSVLVQTVD</sequence>
<proteinExistence type="predicted"/>
<gene>
    <name evidence="1" type="ORF">BTO08_19745</name>
</gene>
<evidence type="ECO:0000313" key="1">
    <source>
        <dbReference type="EMBL" id="PQJ62949.1"/>
    </source>
</evidence>
<organism evidence="1 2">
    <name type="scientific">Photobacterium angustum</name>
    <dbReference type="NCBI Taxonomy" id="661"/>
    <lineage>
        <taxon>Bacteria</taxon>
        <taxon>Pseudomonadati</taxon>
        <taxon>Pseudomonadota</taxon>
        <taxon>Gammaproteobacteria</taxon>
        <taxon>Vibrionales</taxon>
        <taxon>Vibrionaceae</taxon>
        <taxon>Photobacterium</taxon>
    </lineage>
</organism>
<dbReference type="Pfam" id="PF18985">
    <property type="entry name" value="DUF5718"/>
    <property type="match status" value="1"/>
</dbReference>